<dbReference type="Proteomes" id="UP000003835">
    <property type="component" value="Unassembled WGS sequence"/>
</dbReference>
<evidence type="ECO:0000313" key="1">
    <source>
        <dbReference type="EMBL" id="EDX75456.1"/>
    </source>
</evidence>
<dbReference type="HOGENOM" id="CLU_3307940_0_0_3"/>
<dbReference type="AlphaFoldDB" id="B4VRE5"/>
<name>B4VRE5_9CYAN</name>
<sequence>MLAFPDLIRSYAFLSDGDKNPEYSNFLIMANPEKNGELF</sequence>
<evidence type="ECO:0000313" key="2">
    <source>
        <dbReference type="Proteomes" id="UP000003835"/>
    </source>
</evidence>
<proteinExistence type="predicted"/>
<organism evidence="1 2">
    <name type="scientific">Coleofasciculus chthonoplastes PCC 7420</name>
    <dbReference type="NCBI Taxonomy" id="118168"/>
    <lineage>
        <taxon>Bacteria</taxon>
        <taxon>Bacillati</taxon>
        <taxon>Cyanobacteriota</taxon>
        <taxon>Cyanophyceae</taxon>
        <taxon>Coleofasciculales</taxon>
        <taxon>Coleofasciculaceae</taxon>
        <taxon>Coleofasciculus</taxon>
    </lineage>
</organism>
<accession>B4VRE5</accession>
<dbReference type="STRING" id="118168.MC7420_1374"/>
<dbReference type="EMBL" id="DS989849">
    <property type="protein sequence ID" value="EDX75456.1"/>
    <property type="molecule type" value="Genomic_DNA"/>
</dbReference>
<reference evidence="1 2" key="1">
    <citation type="submission" date="2008-07" db="EMBL/GenBank/DDBJ databases">
        <authorList>
            <person name="Tandeau de Marsac N."/>
            <person name="Ferriera S."/>
            <person name="Johnson J."/>
            <person name="Kravitz S."/>
            <person name="Beeson K."/>
            <person name="Sutton G."/>
            <person name="Rogers Y.-H."/>
            <person name="Friedman R."/>
            <person name="Frazier M."/>
            <person name="Venter J.C."/>
        </authorList>
    </citation>
    <scope>NUCLEOTIDE SEQUENCE [LARGE SCALE GENOMIC DNA]</scope>
    <source>
        <strain evidence="1 2">PCC 7420</strain>
    </source>
</reference>
<protein>
    <submittedName>
        <fullName evidence="1">Uncharacterized protein</fullName>
    </submittedName>
</protein>
<keyword evidence="2" id="KW-1185">Reference proteome</keyword>
<gene>
    <name evidence="1" type="ORF">MC7420_1374</name>
</gene>